<proteinExistence type="predicted"/>
<name>A0ABR2MEB8_9ASPA</name>
<evidence type="ECO:0000313" key="1">
    <source>
        <dbReference type="EMBL" id="KAK8962227.1"/>
    </source>
</evidence>
<reference evidence="1 2" key="1">
    <citation type="journal article" date="2022" name="Nat. Plants">
        <title>Genomes of leafy and leafless Platanthera orchids illuminate the evolution of mycoheterotrophy.</title>
        <authorList>
            <person name="Li M.H."/>
            <person name="Liu K.W."/>
            <person name="Li Z."/>
            <person name="Lu H.C."/>
            <person name="Ye Q.L."/>
            <person name="Zhang D."/>
            <person name="Wang J.Y."/>
            <person name="Li Y.F."/>
            <person name="Zhong Z.M."/>
            <person name="Liu X."/>
            <person name="Yu X."/>
            <person name="Liu D.K."/>
            <person name="Tu X.D."/>
            <person name="Liu B."/>
            <person name="Hao Y."/>
            <person name="Liao X.Y."/>
            <person name="Jiang Y.T."/>
            <person name="Sun W.H."/>
            <person name="Chen J."/>
            <person name="Chen Y.Q."/>
            <person name="Ai Y."/>
            <person name="Zhai J.W."/>
            <person name="Wu S.S."/>
            <person name="Zhou Z."/>
            <person name="Hsiao Y.Y."/>
            <person name="Wu W.L."/>
            <person name="Chen Y.Y."/>
            <person name="Lin Y.F."/>
            <person name="Hsu J.L."/>
            <person name="Li C.Y."/>
            <person name="Wang Z.W."/>
            <person name="Zhao X."/>
            <person name="Zhong W.Y."/>
            <person name="Ma X.K."/>
            <person name="Ma L."/>
            <person name="Huang J."/>
            <person name="Chen G.Z."/>
            <person name="Huang M.Z."/>
            <person name="Huang L."/>
            <person name="Peng D.H."/>
            <person name="Luo Y.B."/>
            <person name="Zou S.Q."/>
            <person name="Chen S.P."/>
            <person name="Lan S."/>
            <person name="Tsai W.C."/>
            <person name="Van de Peer Y."/>
            <person name="Liu Z.J."/>
        </authorList>
    </citation>
    <scope>NUCLEOTIDE SEQUENCE [LARGE SCALE GENOMIC DNA]</scope>
    <source>
        <strain evidence="1">Lor288</strain>
    </source>
</reference>
<dbReference type="EMBL" id="JBBWWR010000008">
    <property type="protein sequence ID" value="KAK8962227.1"/>
    <property type="molecule type" value="Genomic_DNA"/>
</dbReference>
<evidence type="ECO:0000313" key="2">
    <source>
        <dbReference type="Proteomes" id="UP001412067"/>
    </source>
</evidence>
<organism evidence="1 2">
    <name type="scientific">Platanthera guangdongensis</name>
    <dbReference type="NCBI Taxonomy" id="2320717"/>
    <lineage>
        <taxon>Eukaryota</taxon>
        <taxon>Viridiplantae</taxon>
        <taxon>Streptophyta</taxon>
        <taxon>Embryophyta</taxon>
        <taxon>Tracheophyta</taxon>
        <taxon>Spermatophyta</taxon>
        <taxon>Magnoliopsida</taxon>
        <taxon>Liliopsida</taxon>
        <taxon>Asparagales</taxon>
        <taxon>Orchidaceae</taxon>
        <taxon>Orchidoideae</taxon>
        <taxon>Orchideae</taxon>
        <taxon>Orchidinae</taxon>
        <taxon>Platanthera</taxon>
    </lineage>
</organism>
<gene>
    <name evidence="1" type="ORF">KSP40_PGU018190</name>
</gene>
<accession>A0ABR2MEB8</accession>
<comment type="caution">
    <text evidence="1">The sequence shown here is derived from an EMBL/GenBank/DDBJ whole genome shotgun (WGS) entry which is preliminary data.</text>
</comment>
<sequence>MHSTSSHSVERGKWGKLSVVVYLAVDTDELERIVRDSTSGYARLLATVTRYTNRKTFNLINPRVLLVTRFDRPQRPPHRTVAFKPGAKRDLPCAVALHHPPLSLSVCQLIPERAARRVPEAVQCHPRRLHVPLRQSQVLLQLVEHATSAGVGAEVVEGKLEVGDVGAKGFQAEKAAGEEGGEEEELLGDGEDEGAECGDVGLEGFAGDGGEVFGEGDADAASGVFFLENTAVGVVVGAFVGADGVEELVFREAAVGAAVREEDGGAADAEEAVGEEHGAGVAEVPVEGDVFCADDEAVGVRLRLRAHSEAYVKQEFAQALIGPILRDACRDRGDEAGAAAHAAEIVAENVASEFVVIDDHGGERRVGLKRLQLTIRMPMSLASPPSSPAARRWHRTSRLRFLLASAMHGFAESGRSIPAGQFDE</sequence>
<keyword evidence="2" id="KW-1185">Reference proteome</keyword>
<dbReference type="Proteomes" id="UP001412067">
    <property type="component" value="Unassembled WGS sequence"/>
</dbReference>
<protein>
    <submittedName>
        <fullName evidence="1">Uncharacterized protein</fullName>
    </submittedName>
</protein>